<proteinExistence type="predicted"/>
<dbReference type="AlphaFoldDB" id="A0AAV9FKI7"/>
<dbReference type="Gene3D" id="1.20.1280.50">
    <property type="match status" value="1"/>
</dbReference>
<evidence type="ECO:0000313" key="2">
    <source>
        <dbReference type="EMBL" id="KAK1326500.1"/>
    </source>
</evidence>
<dbReference type="InterPro" id="IPR001810">
    <property type="entry name" value="F-box_dom"/>
</dbReference>
<comment type="caution">
    <text evidence="2">The sequence shown here is derived from an EMBL/GenBank/DDBJ whole genome shotgun (WGS) entry which is preliminary data.</text>
</comment>
<dbReference type="PANTHER" id="PTHR32212">
    <property type="entry name" value="CYCLIN-LIKE F-BOX"/>
    <property type="match status" value="1"/>
</dbReference>
<reference evidence="2" key="2">
    <citation type="submission" date="2023-06" db="EMBL/GenBank/DDBJ databases">
        <authorList>
            <person name="Ma L."/>
            <person name="Liu K.-W."/>
            <person name="Li Z."/>
            <person name="Hsiao Y.-Y."/>
            <person name="Qi Y."/>
            <person name="Fu T."/>
            <person name="Tang G."/>
            <person name="Zhang D."/>
            <person name="Sun W.-H."/>
            <person name="Liu D.-K."/>
            <person name="Li Y."/>
            <person name="Chen G.-Z."/>
            <person name="Liu X.-D."/>
            <person name="Liao X.-Y."/>
            <person name="Jiang Y.-T."/>
            <person name="Yu X."/>
            <person name="Hao Y."/>
            <person name="Huang J."/>
            <person name="Zhao X.-W."/>
            <person name="Ke S."/>
            <person name="Chen Y.-Y."/>
            <person name="Wu W.-L."/>
            <person name="Hsu J.-L."/>
            <person name="Lin Y.-F."/>
            <person name="Huang M.-D."/>
            <person name="Li C.-Y."/>
            <person name="Huang L."/>
            <person name="Wang Z.-W."/>
            <person name="Zhao X."/>
            <person name="Zhong W.-Y."/>
            <person name="Peng D.-H."/>
            <person name="Ahmad S."/>
            <person name="Lan S."/>
            <person name="Zhang J.-S."/>
            <person name="Tsai W.-C."/>
            <person name="Van De Peer Y."/>
            <person name="Liu Z.-J."/>
        </authorList>
    </citation>
    <scope>NUCLEOTIDE SEQUENCE</scope>
    <source>
        <strain evidence="2">CP</strain>
        <tissue evidence="2">Leaves</tissue>
    </source>
</reference>
<keyword evidence="3" id="KW-1185">Reference proteome</keyword>
<evidence type="ECO:0000259" key="1">
    <source>
        <dbReference type="Pfam" id="PF00646"/>
    </source>
</evidence>
<gene>
    <name evidence="2" type="ORF">QJS10_CPA01g01153</name>
</gene>
<dbReference type="Pfam" id="PF00646">
    <property type="entry name" value="F-box"/>
    <property type="match status" value="1"/>
</dbReference>
<evidence type="ECO:0000313" key="3">
    <source>
        <dbReference type="Proteomes" id="UP001180020"/>
    </source>
</evidence>
<dbReference type="Proteomes" id="UP001180020">
    <property type="component" value="Unassembled WGS sequence"/>
</dbReference>
<protein>
    <submittedName>
        <fullName evidence="2">F-box/FBD/LRR-repeat protein</fullName>
    </submittedName>
</protein>
<dbReference type="InterPro" id="IPR036047">
    <property type="entry name" value="F-box-like_dom_sf"/>
</dbReference>
<dbReference type="EMBL" id="JAUJYO010000001">
    <property type="protein sequence ID" value="KAK1326500.1"/>
    <property type="molecule type" value="Genomic_DNA"/>
</dbReference>
<sequence>MNTESSTKNVDLISALPNEPSMNMDVSGKNVDRISALPNTLIHRILWFTGTKSTVRTGLLSKRWRSLWTSVPVLDFDQHEFRHPLKGPDDLEKLFEKMVHDEGRVSIDLFSFFH</sequence>
<accession>A0AAV9FKI7</accession>
<name>A0AAV9FKI7_ACOCL</name>
<reference evidence="2" key="1">
    <citation type="journal article" date="2023" name="Nat. Commun.">
        <title>Diploid and tetraploid genomes of Acorus and the evolution of monocots.</title>
        <authorList>
            <person name="Ma L."/>
            <person name="Liu K.W."/>
            <person name="Li Z."/>
            <person name="Hsiao Y.Y."/>
            <person name="Qi Y."/>
            <person name="Fu T."/>
            <person name="Tang G.D."/>
            <person name="Zhang D."/>
            <person name="Sun W.H."/>
            <person name="Liu D.K."/>
            <person name="Li Y."/>
            <person name="Chen G.Z."/>
            <person name="Liu X.D."/>
            <person name="Liao X.Y."/>
            <person name="Jiang Y.T."/>
            <person name="Yu X."/>
            <person name="Hao Y."/>
            <person name="Huang J."/>
            <person name="Zhao X.W."/>
            <person name="Ke S."/>
            <person name="Chen Y.Y."/>
            <person name="Wu W.L."/>
            <person name="Hsu J.L."/>
            <person name="Lin Y.F."/>
            <person name="Huang M.D."/>
            <person name="Li C.Y."/>
            <person name="Huang L."/>
            <person name="Wang Z.W."/>
            <person name="Zhao X."/>
            <person name="Zhong W.Y."/>
            <person name="Peng D.H."/>
            <person name="Ahmad S."/>
            <person name="Lan S."/>
            <person name="Zhang J.S."/>
            <person name="Tsai W.C."/>
            <person name="Van de Peer Y."/>
            <person name="Liu Z.J."/>
        </authorList>
    </citation>
    <scope>NUCLEOTIDE SEQUENCE</scope>
    <source>
        <strain evidence="2">CP</strain>
    </source>
</reference>
<dbReference type="SUPFAM" id="SSF81383">
    <property type="entry name" value="F-box domain"/>
    <property type="match status" value="1"/>
</dbReference>
<dbReference type="PANTHER" id="PTHR32212:SF461">
    <property type="entry name" value="F-BOX DOMAIN-CONTAINING PROTEIN"/>
    <property type="match status" value="1"/>
</dbReference>
<feature type="domain" description="F-box" evidence="1">
    <location>
        <begin position="34"/>
        <end position="73"/>
    </location>
</feature>
<organism evidence="2 3">
    <name type="scientific">Acorus calamus</name>
    <name type="common">Sweet flag</name>
    <dbReference type="NCBI Taxonomy" id="4465"/>
    <lineage>
        <taxon>Eukaryota</taxon>
        <taxon>Viridiplantae</taxon>
        <taxon>Streptophyta</taxon>
        <taxon>Embryophyta</taxon>
        <taxon>Tracheophyta</taxon>
        <taxon>Spermatophyta</taxon>
        <taxon>Magnoliopsida</taxon>
        <taxon>Liliopsida</taxon>
        <taxon>Acoraceae</taxon>
        <taxon>Acorus</taxon>
    </lineage>
</organism>